<keyword evidence="2" id="KW-1185">Reference proteome</keyword>
<dbReference type="EMBL" id="CAJZBQ010000060">
    <property type="protein sequence ID" value="CAG9334959.1"/>
    <property type="molecule type" value="Genomic_DNA"/>
</dbReference>
<reference evidence="1" key="1">
    <citation type="submission" date="2021-09" db="EMBL/GenBank/DDBJ databases">
        <authorList>
            <consortium name="AG Swart"/>
            <person name="Singh M."/>
            <person name="Singh A."/>
            <person name="Seah K."/>
            <person name="Emmerich C."/>
        </authorList>
    </citation>
    <scope>NUCLEOTIDE SEQUENCE</scope>
    <source>
        <strain evidence="1">ATCC30299</strain>
    </source>
</reference>
<name>A0AAU9K5V6_9CILI</name>
<dbReference type="Proteomes" id="UP001162131">
    <property type="component" value="Unassembled WGS sequence"/>
</dbReference>
<comment type="caution">
    <text evidence="1">The sequence shown here is derived from an EMBL/GenBank/DDBJ whole genome shotgun (WGS) entry which is preliminary data.</text>
</comment>
<accession>A0AAU9K5V6</accession>
<proteinExistence type="predicted"/>
<sequence length="541" mass="62533">MKLGAAGFTEWLLFHLWKQNESTGLCCPNVLLPETVIYRYAKPFFWYFSTESGELLRKSKTRVNHKFIFQEFMDEKSKIIATFLGFSDNKKDKANIATVDFFNPESFDEFIHNCDKPLSGILQKWVDPKNGQNSLIKVIWSSQFCLLEKRTNLHSIDDPKIDFYDKLVTYEGLEHNSKIDSLSSPWLVEEIQKTCLGIVDHIKAVTGGNVTVTRMTLFFKQDCDDLIWFQFCSSLKVLDLTKQKKDNCKVSHELILTISNIANEKKIKSTCKFSELRKNRELCIGCDHLVRREYMYKILLKLVLKYSDAGKDPQSKNIAEHSLVNNDGSEDACDLVPIVLRRLNPALTNAKYEELKKDPLWLFQEVKVCEDCYLQYTNFYAEPKKLSPLKPKPHKTESKFHLNTEKVQVLNKNSNLRLRRDFSLDTITEINKTIAHISFPTLKPKTNQLNASSIIANKAETRPIAKTFEIKLPLFSTESYKRAIAVYGRKPLTNFSTETSLNYSRNKSFDHINYISKEKEGEFIKDTISTLKVGLSKLKEM</sequence>
<gene>
    <name evidence="1" type="ORF">BSTOLATCC_MIC62540</name>
</gene>
<evidence type="ECO:0000313" key="1">
    <source>
        <dbReference type="EMBL" id="CAG9334959.1"/>
    </source>
</evidence>
<protein>
    <submittedName>
        <fullName evidence="1">Uncharacterized protein</fullName>
    </submittedName>
</protein>
<organism evidence="1 2">
    <name type="scientific">Blepharisma stoltei</name>
    <dbReference type="NCBI Taxonomy" id="1481888"/>
    <lineage>
        <taxon>Eukaryota</taxon>
        <taxon>Sar</taxon>
        <taxon>Alveolata</taxon>
        <taxon>Ciliophora</taxon>
        <taxon>Postciliodesmatophora</taxon>
        <taxon>Heterotrichea</taxon>
        <taxon>Heterotrichida</taxon>
        <taxon>Blepharismidae</taxon>
        <taxon>Blepharisma</taxon>
    </lineage>
</organism>
<evidence type="ECO:0000313" key="2">
    <source>
        <dbReference type="Proteomes" id="UP001162131"/>
    </source>
</evidence>
<dbReference type="AlphaFoldDB" id="A0AAU9K5V6"/>